<dbReference type="PANTHER" id="PTHR30265:SF2">
    <property type="entry name" value="TRANSCRIPTION TERMINATION_ANTITERMINATION PROTEIN NUSG"/>
    <property type="match status" value="1"/>
</dbReference>
<evidence type="ECO:0000256" key="2">
    <source>
        <dbReference type="ARBA" id="ARBA00022814"/>
    </source>
</evidence>
<dbReference type="InterPro" id="IPR005824">
    <property type="entry name" value="KOW"/>
</dbReference>
<evidence type="ECO:0000313" key="10">
    <source>
        <dbReference type="EMBL" id="MBP2020157.1"/>
    </source>
</evidence>
<dbReference type="Pfam" id="PF02357">
    <property type="entry name" value="NusG"/>
    <property type="match status" value="1"/>
</dbReference>
<sequence length="158" mass="17810">MKTNLEKRVESMEMREKIFQVLVPMEDEIEIKDGKQKKVKRKVFPGYVLVEMVMSDDSWYVVRNTPGVTGFVGSGNKPIPLTKEEVEAILGSQAEGKPANVVVDYEIDQPVRVIAGPFKDHAGVIKEIFPEKGKARVLVTMFGRETPVEVDFSQIEEI</sequence>
<gene>
    <name evidence="5" type="primary">nusG</name>
    <name evidence="10" type="ORF">J2Z79_003611</name>
</gene>
<comment type="similarity">
    <text evidence="5 7">Belongs to the NusG family.</text>
</comment>
<evidence type="ECO:0000259" key="8">
    <source>
        <dbReference type="SMART" id="SM00738"/>
    </source>
</evidence>
<dbReference type="NCBIfam" id="TIGR00922">
    <property type="entry name" value="nusG"/>
    <property type="match status" value="1"/>
</dbReference>
<evidence type="ECO:0000256" key="3">
    <source>
        <dbReference type="ARBA" id="ARBA00023015"/>
    </source>
</evidence>
<keyword evidence="3 5" id="KW-0805">Transcription regulation</keyword>
<dbReference type="InterPro" id="IPR043425">
    <property type="entry name" value="NusG-like"/>
</dbReference>
<dbReference type="Gene3D" id="2.30.30.30">
    <property type="match status" value="1"/>
</dbReference>
<dbReference type="CDD" id="cd06091">
    <property type="entry name" value="KOW_NusG"/>
    <property type="match status" value="1"/>
</dbReference>
<dbReference type="SUPFAM" id="SSF50104">
    <property type="entry name" value="Translation proteins SH3-like domain"/>
    <property type="match status" value="1"/>
</dbReference>
<dbReference type="InterPro" id="IPR047050">
    <property type="entry name" value="NGN"/>
</dbReference>
<dbReference type="InterPro" id="IPR001062">
    <property type="entry name" value="Transcrpt_antiterm_NusG"/>
</dbReference>
<evidence type="ECO:0000256" key="7">
    <source>
        <dbReference type="RuleBase" id="RU000538"/>
    </source>
</evidence>
<accession>A0ABS4JXA0</accession>
<protein>
    <recommendedName>
        <fullName evidence="5 6">Transcription termination/antitermination protein NusG</fullName>
    </recommendedName>
</protein>
<dbReference type="SMART" id="SM00738">
    <property type="entry name" value="NGN"/>
    <property type="match status" value="1"/>
</dbReference>
<evidence type="ECO:0000256" key="1">
    <source>
        <dbReference type="ARBA" id="ARBA00022472"/>
    </source>
</evidence>
<dbReference type="SMART" id="SM00739">
    <property type="entry name" value="KOW"/>
    <property type="match status" value="1"/>
</dbReference>
<evidence type="ECO:0000259" key="9">
    <source>
        <dbReference type="SMART" id="SM00739"/>
    </source>
</evidence>
<dbReference type="Gene3D" id="3.30.70.940">
    <property type="entry name" value="NusG, N-terminal domain"/>
    <property type="match status" value="1"/>
</dbReference>
<dbReference type="HAMAP" id="MF_00948">
    <property type="entry name" value="NusG"/>
    <property type="match status" value="1"/>
</dbReference>
<dbReference type="InterPro" id="IPR014722">
    <property type="entry name" value="Rib_uL2_dom2"/>
</dbReference>
<dbReference type="Pfam" id="PF00467">
    <property type="entry name" value="KOW"/>
    <property type="match status" value="1"/>
</dbReference>
<keyword evidence="2 5" id="KW-0889">Transcription antitermination</keyword>
<dbReference type="PANTHER" id="PTHR30265">
    <property type="entry name" value="RHO-INTERACTING TRANSCRIPTION TERMINATION FACTOR NUSG"/>
    <property type="match status" value="1"/>
</dbReference>
<dbReference type="PRINTS" id="PR00338">
    <property type="entry name" value="NUSGTNSCPFCT"/>
</dbReference>
<dbReference type="Proteomes" id="UP001519289">
    <property type="component" value="Unassembled WGS sequence"/>
</dbReference>
<dbReference type="EMBL" id="JAGGLG010000052">
    <property type="protein sequence ID" value="MBP2020157.1"/>
    <property type="molecule type" value="Genomic_DNA"/>
</dbReference>
<name>A0ABS4JXA0_9FIRM</name>
<dbReference type="InterPro" id="IPR036735">
    <property type="entry name" value="NGN_dom_sf"/>
</dbReference>
<dbReference type="CDD" id="cd09891">
    <property type="entry name" value="NGN_Bact_1"/>
    <property type="match status" value="1"/>
</dbReference>
<evidence type="ECO:0000256" key="5">
    <source>
        <dbReference type="HAMAP-Rule" id="MF_00948"/>
    </source>
</evidence>
<dbReference type="PROSITE" id="PS01014">
    <property type="entry name" value="NUSG"/>
    <property type="match status" value="1"/>
</dbReference>
<comment type="function">
    <text evidence="5 7">Participates in transcription elongation, termination and antitermination.</text>
</comment>
<dbReference type="SUPFAM" id="SSF82679">
    <property type="entry name" value="N-utilization substance G protein NusG, N-terminal domain"/>
    <property type="match status" value="1"/>
</dbReference>
<keyword evidence="4 5" id="KW-0804">Transcription</keyword>
<feature type="domain" description="NusG-like N-terminal" evidence="8">
    <location>
        <begin position="2"/>
        <end position="93"/>
    </location>
</feature>
<comment type="caution">
    <text evidence="10">The sequence shown here is derived from an EMBL/GenBank/DDBJ whole genome shotgun (WGS) entry which is preliminary data.</text>
</comment>
<evidence type="ECO:0000256" key="6">
    <source>
        <dbReference type="NCBIfam" id="TIGR00922"/>
    </source>
</evidence>
<feature type="domain" description="KOW" evidence="9">
    <location>
        <begin position="104"/>
        <end position="131"/>
    </location>
</feature>
<keyword evidence="11" id="KW-1185">Reference proteome</keyword>
<evidence type="ECO:0000256" key="4">
    <source>
        <dbReference type="ARBA" id="ARBA00023163"/>
    </source>
</evidence>
<dbReference type="InterPro" id="IPR015869">
    <property type="entry name" value="Transcrpt_antiterm_NusG_bac_CS"/>
</dbReference>
<proteinExistence type="inferred from homology"/>
<evidence type="ECO:0000313" key="11">
    <source>
        <dbReference type="Proteomes" id="UP001519289"/>
    </source>
</evidence>
<dbReference type="InterPro" id="IPR008991">
    <property type="entry name" value="Translation_prot_SH3-like_sf"/>
</dbReference>
<organism evidence="10 11">
    <name type="scientific">Symbiobacterium terraclitae</name>
    <dbReference type="NCBI Taxonomy" id="557451"/>
    <lineage>
        <taxon>Bacteria</taxon>
        <taxon>Bacillati</taxon>
        <taxon>Bacillota</taxon>
        <taxon>Clostridia</taxon>
        <taxon>Eubacteriales</taxon>
        <taxon>Symbiobacteriaceae</taxon>
        <taxon>Symbiobacterium</taxon>
    </lineage>
</organism>
<dbReference type="InterPro" id="IPR006645">
    <property type="entry name" value="NGN-like_dom"/>
</dbReference>
<keyword evidence="1 5" id="KW-0806">Transcription termination</keyword>
<reference evidence="10 11" key="1">
    <citation type="submission" date="2021-03" db="EMBL/GenBank/DDBJ databases">
        <title>Genomic Encyclopedia of Type Strains, Phase IV (KMG-IV): sequencing the most valuable type-strain genomes for metagenomic binning, comparative biology and taxonomic classification.</title>
        <authorList>
            <person name="Goeker M."/>
        </authorList>
    </citation>
    <scope>NUCLEOTIDE SEQUENCE [LARGE SCALE GENOMIC DNA]</scope>
    <source>
        <strain evidence="10 11">DSM 27138</strain>
    </source>
</reference>